<keyword evidence="3 6" id="KW-1133">Transmembrane helix</keyword>
<dbReference type="Pfam" id="PF01040">
    <property type="entry name" value="UbiA"/>
    <property type="match status" value="1"/>
</dbReference>
<organism evidence="7 8">
    <name type="scientific">Kitasatospora xanthocidica</name>
    <dbReference type="NCBI Taxonomy" id="83382"/>
    <lineage>
        <taxon>Bacteria</taxon>
        <taxon>Bacillati</taxon>
        <taxon>Actinomycetota</taxon>
        <taxon>Actinomycetes</taxon>
        <taxon>Kitasatosporales</taxon>
        <taxon>Streptomycetaceae</taxon>
        <taxon>Kitasatospora</taxon>
    </lineage>
</organism>
<feature type="transmembrane region" description="Helical" evidence="6">
    <location>
        <begin position="123"/>
        <end position="144"/>
    </location>
</feature>
<dbReference type="EC" id="2.4.2.45" evidence="7"/>
<feature type="transmembrane region" description="Helical" evidence="6">
    <location>
        <begin position="202"/>
        <end position="220"/>
    </location>
</feature>
<keyword evidence="7" id="KW-0808">Transferase</keyword>
<evidence type="ECO:0000256" key="6">
    <source>
        <dbReference type="SAM" id="Phobius"/>
    </source>
</evidence>
<dbReference type="GO" id="GO:0016020">
    <property type="term" value="C:membrane"/>
    <property type="evidence" value="ECO:0007669"/>
    <property type="project" value="UniProtKB-SubCell"/>
</dbReference>
<dbReference type="NCBIfam" id="NF008978">
    <property type="entry name" value="PRK12324.1-4"/>
    <property type="match status" value="1"/>
</dbReference>
<feature type="transmembrane region" description="Helical" evidence="6">
    <location>
        <begin position="150"/>
        <end position="170"/>
    </location>
</feature>
<dbReference type="Proteomes" id="UP000263377">
    <property type="component" value="Unassembled WGS sequence"/>
</dbReference>
<protein>
    <submittedName>
        <fullName evidence="7">Decaprenyl-phosphate phosphoribosyltransferase</fullName>
        <ecNumber evidence="7">2.4.2.45</ecNumber>
    </submittedName>
</protein>
<evidence type="ECO:0000256" key="1">
    <source>
        <dbReference type="ARBA" id="ARBA00004141"/>
    </source>
</evidence>
<dbReference type="Gene3D" id="1.10.357.140">
    <property type="entry name" value="UbiA prenyltransferase"/>
    <property type="match status" value="1"/>
</dbReference>
<evidence type="ECO:0000313" key="7">
    <source>
        <dbReference type="EMBL" id="RGD58478.1"/>
    </source>
</evidence>
<dbReference type="RefSeq" id="WP_117487060.1">
    <property type="nucleotide sequence ID" value="NZ_QVIG01000001.1"/>
</dbReference>
<dbReference type="GO" id="GO:0016757">
    <property type="term" value="F:glycosyltransferase activity"/>
    <property type="evidence" value="ECO:0007669"/>
    <property type="project" value="UniProtKB-KW"/>
</dbReference>
<feature type="region of interest" description="Disordered" evidence="5">
    <location>
        <begin position="1"/>
        <end position="43"/>
    </location>
</feature>
<reference evidence="7 8" key="1">
    <citation type="submission" date="2018-08" db="EMBL/GenBank/DDBJ databases">
        <title>Diversity &amp; Physiological Properties of Lignin-Decomposing Actinobacteria from Soil.</title>
        <authorList>
            <person name="Roh S.G."/>
            <person name="Kim S.B."/>
        </authorList>
    </citation>
    <scope>NUCLEOTIDE SEQUENCE [LARGE SCALE GENOMIC DNA]</scope>
    <source>
        <strain evidence="7 8">MMS17-GH009</strain>
    </source>
</reference>
<gene>
    <name evidence="7" type="ORF">DR950_12420</name>
</gene>
<dbReference type="CDD" id="cd13963">
    <property type="entry name" value="PT_UbiA_2"/>
    <property type="match status" value="1"/>
</dbReference>
<accession>A0A372ZRE9</accession>
<dbReference type="InterPro" id="IPR050475">
    <property type="entry name" value="Prenyltransferase_related"/>
</dbReference>
<evidence type="ECO:0000256" key="3">
    <source>
        <dbReference type="ARBA" id="ARBA00022989"/>
    </source>
</evidence>
<comment type="caution">
    <text evidence="7">The sequence shown here is derived from an EMBL/GenBank/DDBJ whole genome shotgun (WGS) entry which is preliminary data.</text>
</comment>
<dbReference type="AlphaFoldDB" id="A0A372ZRE9"/>
<keyword evidence="8" id="KW-1185">Reference proteome</keyword>
<sequence>MSTASEYRKGLVGPPVHPPDGATGPPPADLPEEPGGSGLPGEPRRGSLVRGLLRLVRPFQWPKNAVVLVLPLLASGASPWPAVADALPVLVLFVLASSATYVVNDLADRERDRRHPVKRHRPIASGAVPVPVAIVLGAVLYLALLAGSAAAGAAAVPVLVYAVTNILYSFVLKHVSVVDVFVIATGFVLRVCAGAMAASVPISSWFLLCVFSVCILLGFGKRRHELTSVQGEPSELHRPALRAYSVPFLNSMVTFAASVTVLAYVSFLQSDAAAGGMRQLRILLSTPLAVFAIARYLQILLVSEGGGEPTRTLFTDRTMLAVGGLWLTGFGLLLAVQSW</sequence>
<dbReference type="EMBL" id="QVIG01000001">
    <property type="protein sequence ID" value="RGD58478.1"/>
    <property type="molecule type" value="Genomic_DNA"/>
</dbReference>
<keyword evidence="7" id="KW-0328">Glycosyltransferase</keyword>
<evidence type="ECO:0000256" key="4">
    <source>
        <dbReference type="ARBA" id="ARBA00023136"/>
    </source>
</evidence>
<feature type="transmembrane region" description="Helical" evidence="6">
    <location>
        <begin position="86"/>
        <end position="103"/>
    </location>
</feature>
<feature type="transmembrane region" description="Helical" evidence="6">
    <location>
        <begin position="279"/>
        <end position="297"/>
    </location>
</feature>
<feature type="transmembrane region" description="Helical" evidence="6">
    <location>
        <begin position="241"/>
        <end position="267"/>
    </location>
</feature>
<dbReference type="PANTHER" id="PTHR42723:SF1">
    <property type="entry name" value="CHLOROPHYLL SYNTHASE, CHLOROPLASTIC"/>
    <property type="match status" value="1"/>
</dbReference>
<evidence type="ECO:0000313" key="8">
    <source>
        <dbReference type="Proteomes" id="UP000263377"/>
    </source>
</evidence>
<name>A0A372ZRE9_9ACTN</name>
<dbReference type="InterPro" id="IPR000537">
    <property type="entry name" value="UbiA_prenyltransferase"/>
</dbReference>
<dbReference type="PANTHER" id="PTHR42723">
    <property type="entry name" value="CHLOROPHYLL SYNTHASE"/>
    <property type="match status" value="1"/>
</dbReference>
<evidence type="ECO:0000256" key="5">
    <source>
        <dbReference type="SAM" id="MobiDB-lite"/>
    </source>
</evidence>
<dbReference type="InterPro" id="IPR044878">
    <property type="entry name" value="UbiA_sf"/>
</dbReference>
<keyword evidence="4 6" id="KW-0472">Membrane</keyword>
<feature type="transmembrane region" description="Helical" evidence="6">
    <location>
        <begin position="318"/>
        <end position="336"/>
    </location>
</feature>
<proteinExistence type="predicted"/>
<keyword evidence="2 6" id="KW-0812">Transmembrane</keyword>
<comment type="subcellular location">
    <subcellularLocation>
        <location evidence="1">Membrane</location>
        <topology evidence="1">Multi-pass membrane protein</topology>
    </subcellularLocation>
</comment>
<dbReference type="GO" id="GO:0016765">
    <property type="term" value="F:transferase activity, transferring alkyl or aryl (other than methyl) groups"/>
    <property type="evidence" value="ECO:0007669"/>
    <property type="project" value="InterPro"/>
</dbReference>
<evidence type="ECO:0000256" key="2">
    <source>
        <dbReference type="ARBA" id="ARBA00022692"/>
    </source>
</evidence>